<evidence type="ECO:0000259" key="2">
    <source>
        <dbReference type="Pfam" id="PF17482"/>
    </source>
</evidence>
<dbReference type="Proteomes" id="UP000812031">
    <property type="component" value="Unassembled WGS sequence"/>
</dbReference>
<evidence type="ECO:0000313" key="3">
    <source>
        <dbReference type="EMBL" id="MBW4360922.1"/>
    </source>
</evidence>
<evidence type="ECO:0000256" key="1">
    <source>
        <dbReference type="ARBA" id="ARBA00008005"/>
    </source>
</evidence>
<reference evidence="3 4" key="1">
    <citation type="submission" date="2021-07" db="EMBL/GenBank/DDBJ databases">
        <title>Flavobacterium sp. nov. isolated from sediment on the Taihu Lake.</title>
        <authorList>
            <person name="Qu J.-H."/>
        </authorList>
    </citation>
    <scope>NUCLEOTIDE SEQUENCE [LARGE SCALE GENOMIC DNA]</scope>
    <source>
        <strain evidence="3 4">NAS39</strain>
    </source>
</reference>
<dbReference type="InterPro" id="IPR052042">
    <property type="entry name" value="Tail_sheath_structural"/>
</dbReference>
<dbReference type="PANTHER" id="PTHR35861:SF1">
    <property type="entry name" value="PHAGE TAIL SHEATH PROTEIN"/>
    <property type="match status" value="1"/>
</dbReference>
<feature type="domain" description="Tail sheath protein C-terminal" evidence="2">
    <location>
        <begin position="413"/>
        <end position="519"/>
    </location>
</feature>
<organism evidence="3 4">
    <name type="scientific">Flavobacterium taihuense</name>
    <dbReference type="NCBI Taxonomy" id="2857508"/>
    <lineage>
        <taxon>Bacteria</taxon>
        <taxon>Pseudomonadati</taxon>
        <taxon>Bacteroidota</taxon>
        <taxon>Flavobacteriia</taxon>
        <taxon>Flavobacteriales</taxon>
        <taxon>Flavobacteriaceae</taxon>
        <taxon>Flavobacterium</taxon>
    </lineage>
</organism>
<dbReference type="PANTHER" id="PTHR35861">
    <property type="match status" value="1"/>
</dbReference>
<name>A0ABS6XX48_9FLAO</name>
<accession>A0ABS6XX48</accession>
<dbReference type="EMBL" id="JAHWYN010000008">
    <property type="protein sequence ID" value="MBW4360922.1"/>
    <property type="molecule type" value="Genomic_DNA"/>
</dbReference>
<sequence>MKSSNSEPSGTYIQEVNAFPNSAVAVPTAVPAFIGYTPQAIYEEKSYTNIPVRITSFSDFQTFFCLPDTPSPASPTKQYSPEYYLVQQNSQPTKGDSILIGESYYSIVPDPNTIYYLYNSVKLFYENGGGDAYIVSVGSYGPPSKKPMAPGTPIVNPNVQLNDLLSGLALLLNEPEPTMYICPESTLLSIENNATLMQSMLLQSTNMQTAMCVFDVIGGNDPDPILYTEDISNFRMNTGSIGLNYGMAYYPFIGTTTMQIQDIDYTNLFGGDTKQLGSIINPASAPNPNVAKIIANIQNPESGFTVSQNNNALIIASPIYSQIIKQVLSIANILPPSGAMAGVITTTDNQVGPWQAPANISIIGAASLPICISENQQANLNVDAVSGKSINAIRLFNGLGILVWGSRTLDGNSQDWRYIPVRRTMIFIEQSCKLAAQAYVFQPNDKNTWEAVKTMIGSFLISIWKQGGLQGASPSDAFSVECGLGSTMTAEDILNGFMNITVKVAVVHPAEFIVLTFQQQMAIPS</sequence>
<proteinExistence type="inferred from homology"/>
<comment type="similarity">
    <text evidence="1">Belongs to the myoviridae tail sheath protein family.</text>
</comment>
<dbReference type="Pfam" id="PF17482">
    <property type="entry name" value="Phage_sheath_1C"/>
    <property type="match status" value="1"/>
</dbReference>
<dbReference type="InterPro" id="IPR020287">
    <property type="entry name" value="Tail_sheath_C"/>
</dbReference>
<keyword evidence="4" id="KW-1185">Reference proteome</keyword>
<comment type="caution">
    <text evidence="3">The sequence shown here is derived from an EMBL/GenBank/DDBJ whole genome shotgun (WGS) entry which is preliminary data.</text>
</comment>
<gene>
    <name evidence="3" type="ORF">KZH69_10540</name>
</gene>
<protein>
    <submittedName>
        <fullName evidence="3">Phage tail sheath family protein</fullName>
    </submittedName>
</protein>
<evidence type="ECO:0000313" key="4">
    <source>
        <dbReference type="Proteomes" id="UP000812031"/>
    </source>
</evidence>
<dbReference type="RefSeq" id="WP_219317407.1">
    <property type="nucleotide sequence ID" value="NZ_JAHWYN010000008.1"/>
</dbReference>